<dbReference type="InterPro" id="IPR011032">
    <property type="entry name" value="GroES-like_sf"/>
</dbReference>
<dbReference type="InterPro" id="IPR002347">
    <property type="entry name" value="SDR_fam"/>
</dbReference>
<feature type="region of interest" description="Disordered" evidence="4">
    <location>
        <begin position="555"/>
        <end position="606"/>
    </location>
</feature>
<accession>A0A427YDT7</accession>
<dbReference type="FunFam" id="3.40.50.720:FF:000084">
    <property type="entry name" value="Short-chain dehydrogenase reductase"/>
    <property type="match status" value="1"/>
</dbReference>
<dbReference type="Pfam" id="PF00107">
    <property type="entry name" value="ADH_zinc_N"/>
    <property type="match status" value="1"/>
</dbReference>
<reference evidence="6 7" key="1">
    <citation type="submission" date="2018-11" db="EMBL/GenBank/DDBJ databases">
        <title>Genome sequence of Saitozyma podzolica DSM 27192.</title>
        <authorList>
            <person name="Aliyu H."/>
            <person name="Gorte O."/>
            <person name="Ochsenreither K."/>
        </authorList>
    </citation>
    <scope>NUCLEOTIDE SEQUENCE [LARGE SCALE GENOMIC DNA]</scope>
    <source>
        <strain evidence="6 7">DSM 27192</strain>
    </source>
</reference>
<dbReference type="PANTHER" id="PTHR48107">
    <property type="entry name" value="NADPH-DEPENDENT ALDEHYDE REDUCTASE-LIKE PROTEIN, CHLOROPLASTIC-RELATED"/>
    <property type="match status" value="1"/>
</dbReference>
<dbReference type="STRING" id="1890683.A0A427YDT7"/>
<dbReference type="PROSITE" id="PS00061">
    <property type="entry name" value="ADH_SHORT"/>
    <property type="match status" value="1"/>
</dbReference>
<evidence type="ECO:0000313" key="6">
    <source>
        <dbReference type="EMBL" id="RSH89331.1"/>
    </source>
</evidence>
<dbReference type="InterPro" id="IPR020904">
    <property type="entry name" value="Sc_DH/Rdtase_CS"/>
</dbReference>
<dbReference type="Pfam" id="PF08240">
    <property type="entry name" value="ADH_N"/>
    <property type="match status" value="1"/>
</dbReference>
<dbReference type="Pfam" id="PF13561">
    <property type="entry name" value="adh_short_C2"/>
    <property type="match status" value="1"/>
</dbReference>
<dbReference type="PRINTS" id="PR00081">
    <property type="entry name" value="GDHRDH"/>
</dbReference>
<dbReference type="Pfam" id="PF00106">
    <property type="entry name" value="adh_short"/>
    <property type="match status" value="1"/>
</dbReference>
<keyword evidence="3" id="KW-0560">Oxidoreductase</keyword>
<dbReference type="InterPro" id="IPR020843">
    <property type="entry name" value="ER"/>
</dbReference>
<comment type="caution">
    <text evidence="6">The sequence shown here is derived from an EMBL/GenBank/DDBJ whole genome shotgun (WGS) entry which is preliminary data.</text>
</comment>
<proteinExistence type="inferred from homology"/>
<dbReference type="EMBL" id="RSCD01000014">
    <property type="protein sequence ID" value="RSH89331.1"/>
    <property type="molecule type" value="Genomic_DNA"/>
</dbReference>
<evidence type="ECO:0000256" key="4">
    <source>
        <dbReference type="SAM" id="MobiDB-lite"/>
    </source>
</evidence>
<organism evidence="6 7">
    <name type="scientific">Saitozyma podzolica</name>
    <dbReference type="NCBI Taxonomy" id="1890683"/>
    <lineage>
        <taxon>Eukaryota</taxon>
        <taxon>Fungi</taxon>
        <taxon>Dikarya</taxon>
        <taxon>Basidiomycota</taxon>
        <taxon>Agaricomycotina</taxon>
        <taxon>Tremellomycetes</taxon>
        <taxon>Tremellales</taxon>
        <taxon>Trimorphomycetaceae</taxon>
        <taxon>Saitozyma</taxon>
    </lineage>
</organism>
<dbReference type="PANTHER" id="PTHR48107:SF16">
    <property type="entry name" value="NADPH-DEPENDENT ALDEHYDE REDUCTASE 1, CHLOROPLASTIC"/>
    <property type="match status" value="1"/>
</dbReference>
<comment type="similarity">
    <text evidence="1">Belongs to the short-chain dehydrogenases/reductases (SDR) family.</text>
</comment>
<name>A0A427YDT7_9TREE</name>
<feature type="domain" description="Enoyl reductase (ER)" evidence="5">
    <location>
        <begin position="10"/>
        <end position="301"/>
    </location>
</feature>
<dbReference type="InterPro" id="IPR013149">
    <property type="entry name" value="ADH-like_C"/>
</dbReference>
<evidence type="ECO:0000256" key="2">
    <source>
        <dbReference type="ARBA" id="ARBA00022857"/>
    </source>
</evidence>
<evidence type="ECO:0000256" key="3">
    <source>
        <dbReference type="ARBA" id="ARBA00023002"/>
    </source>
</evidence>
<dbReference type="Gene3D" id="3.90.180.10">
    <property type="entry name" value="Medium-chain alcohol dehydrogenases, catalytic domain"/>
    <property type="match status" value="1"/>
</dbReference>
<dbReference type="InterPro" id="IPR013154">
    <property type="entry name" value="ADH-like_N"/>
</dbReference>
<sequence length="812" mass="88168">MEAVVIPKFGGPEVLEIRQVPKPVPANGEVLIRVKAFGLNHAESHMRKGEWDEWNPISGIECAGIVEACPGGEFAVGRTVVGVMGGMGRSRSGGYGEFVSVPATNVVTVKTGLAWQQLAAIPEVYATAFSCLFTILDLQRGESLLIRGATSTVGQAALHLAVDAGAKITATTRRQARFDLLREMGAAEVITERGGLANELPKDRVFDKVLNLVGNRVLLESIDITRVGGRMLQAGWLGGLAPVEDFNPMLQMKPGVHFSLFHSKVLAGAWDAKPAFVFDVKDIRKAHELLDSGDAGGKIVVVREPRSFSNIVGSETLVPHMHYQISPGSEAVGSDSRFGYCLLQVRVLYEGMSRESLYIKYRLPCMKTCSPLFTRGLKAADPRLQKAKAQPFEHQVLSPPLRLLHRSQKTFSSSAVKMGDKSEILTAYEALKNISAQEQNLPGKDTAMDPLAEFTKLEAWDQDGKPYLSEYKGSDKLKGKVALITGGDSGIGRAVAEQFAREGADVSIVYLEQEQEECVENILGVTVGVRVRKGDRRVRPSQAYQAVEPALLVDPLARRSEKTPPCSHPSPSPTPYLSTPLVRTPPSRDDKTDSTPFSPLTCRSADNTKASIEKSGRQCLQLPLNLEDTSNTQKAIEKHMSKFGRLDILVNNASKQIMCKNLEDIDIANVESTFQSNIIQMFALTKHALPHLKPGASIINSASVVAFKGSQAMVDYSATKGAIVTFTRSLAMQLAPKHIRVNAVCPGPVYTPLQPASRPADNMDDWSVGALPLHGRANMPAEMGPAYVFLASHDSNAMTGQMMHLNNGQWIG</sequence>
<evidence type="ECO:0000313" key="7">
    <source>
        <dbReference type="Proteomes" id="UP000279259"/>
    </source>
</evidence>
<dbReference type="GO" id="GO:0016614">
    <property type="term" value="F:oxidoreductase activity, acting on CH-OH group of donors"/>
    <property type="evidence" value="ECO:0007669"/>
    <property type="project" value="UniProtKB-ARBA"/>
</dbReference>
<protein>
    <recommendedName>
        <fullName evidence="5">Enoyl reductase (ER) domain-containing protein</fullName>
    </recommendedName>
</protein>
<keyword evidence="2" id="KW-0521">NADP</keyword>
<keyword evidence="7" id="KW-1185">Reference proteome</keyword>
<evidence type="ECO:0000256" key="1">
    <source>
        <dbReference type="ARBA" id="ARBA00006484"/>
    </source>
</evidence>
<gene>
    <name evidence="6" type="ORF">EHS25_002443</name>
</gene>
<dbReference type="SUPFAM" id="SSF51735">
    <property type="entry name" value="NAD(P)-binding Rossmann-fold domains"/>
    <property type="match status" value="2"/>
</dbReference>
<dbReference type="OrthoDB" id="1393670at2759"/>
<evidence type="ECO:0000259" key="5">
    <source>
        <dbReference type="SMART" id="SM00829"/>
    </source>
</evidence>
<dbReference type="Proteomes" id="UP000279259">
    <property type="component" value="Unassembled WGS sequence"/>
</dbReference>
<dbReference type="Gene3D" id="3.40.50.720">
    <property type="entry name" value="NAD(P)-binding Rossmann-like Domain"/>
    <property type="match status" value="2"/>
</dbReference>
<dbReference type="InterPro" id="IPR036291">
    <property type="entry name" value="NAD(P)-bd_dom_sf"/>
</dbReference>
<dbReference type="AlphaFoldDB" id="A0A427YDT7"/>
<dbReference type="SMART" id="SM00829">
    <property type="entry name" value="PKS_ER"/>
    <property type="match status" value="1"/>
</dbReference>
<dbReference type="PRINTS" id="PR00080">
    <property type="entry name" value="SDRFAMILY"/>
</dbReference>
<dbReference type="SUPFAM" id="SSF50129">
    <property type="entry name" value="GroES-like"/>
    <property type="match status" value="1"/>
</dbReference>